<evidence type="ECO:0000256" key="1">
    <source>
        <dbReference type="SAM" id="MobiDB-lite"/>
    </source>
</evidence>
<accession>A0A8J2V729</accession>
<organism evidence="2 3">
    <name type="scientific">Aquisalinus flavus</name>
    <dbReference type="NCBI Taxonomy" id="1526572"/>
    <lineage>
        <taxon>Bacteria</taxon>
        <taxon>Pseudomonadati</taxon>
        <taxon>Pseudomonadota</taxon>
        <taxon>Alphaproteobacteria</taxon>
        <taxon>Parvularculales</taxon>
        <taxon>Parvularculaceae</taxon>
        <taxon>Aquisalinus</taxon>
    </lineage>
</organism>
<protein>
    <submittedName>
        <fullName evidence="2">Uncharacterized protein</fullName>
    </submittedName>
</protein>
<dbReference type="EMBL" id="BMGH01000001">
    <property type="protein sequence ID" value="GGD00393.1"/>
    <property type="molecule type" value="Genomic_DNA"/>
</dbReference>
<evidence type="ECO:0000313" key="3">
    <source>
        <dbReference type="Proteomes" id="UP000613582"/>
    </source>
</evidence>
<dbReference type="AlphaFoldDB" id="A0A8J2V729"/>
<reference evidence="2" key="2">
    <citation type="submission" date="2020-09" db="EMBL/GenBank/DDBJ databases">
        <authorList>
            <person name="Sun Q."/>
            <person name="Zhou Y."/>
        </authorList>
    </citation>
    <scope>NUCLEOTIDE SEQUENCE</scope>
    <source>
        <strain evidence="2">CGMCC 1.12921</strain>
    </source>
</reference>
<feature type="region of interest" description="Disordered" evidence="1">
    <location>
        <begin position="1"/>
        <end position="32"/>
    </location>
</feature>
<dbReference type="Proteomes" id="UP000613582">
    <property type="component" value="Unassembled WGS sequence"/>
</dbReference>
<evidence type="ECO:0000313" key="2">
    <source>
        <dbReference type="EMBL" id="GGD00393.1"/>
    </source>
</evidence>
<comment type="caution">
    <text evidence="2">The sequence shown here is derived from an EMBL/GenBank/DDBJ whole genome shotgun (WGS) entry which is preliminary data.</text>
</comment>
<feature type="compositionally biased region" description="Basic and acidic residues" evidence="1">
    <location>
        <begin position="1"/>
        <end position="12"/>
    </location>
</feature>
<sequence>MPYDMSPEKAAREAGLVYSDDSAPGYSRRRSGKGYSYYNQDGALITDKAVRERCQGHPCRCGRASA</sequence>
<gene>
    <name evidence="2" type="ORF">GCM10011342_06740</name>
</gene>
<dbReference type="RefSeq" id="WP_188159872.1">
    <property type="nucleotide sequence ID" value="NZ_BMGH01000001.1"/>
</dbReference>
<reference evidence="2" key="1">
    <citation type="journal article" date="2014" name="Int. J. Syst. Evol. Microbiol.">
        <title>Complete genome sequence of Corynebacterium casei LMG S-19264T (=DSM 44701T), isolated from a smear-ripened cheese.</title>
        <authorList>
            <consortium name="US DOE Joint Genome Institute (JGI-PGF)"/>
            <person name="Walter F."/>
            <person name="Albersmeier A."/>
            <person name="Kalinowski J."/>
            <person name="Ruckert C."/>
        </authorList>
    </citation>
    <scope>NUCLEOTIDE SEQUENCE</scope>
    <source>
        <strain evidence="2">CGMCC 1.12921</strain>
    </source>
</reference>
<name>A0A8J2V729_9PROT</name>
<keyword evidence="3" id="KW-1185">Reference proteome</keyword>
<proteinExistence type="predicted"/>